<keyword evidence="3" id="KW-1185">Reference proteome</keyword>
<sequence>MVSLQKAGLQDLEHLQKLYACDLSKYCTEFQCLDSFIGLYTTRLHLKNVEVFTLPDQDLGLYGIVLHSRLTFGKFFVFCNSEQLLEQALHQLDWWGGMQCSSIRSRYGAAVARVVKSKVPPLKFDLENNLYFLPKEEALELDVEVPCGFYLKALSQQDAHVIDSSWEWSHSGSFFFIERQILTSICVGLYQEDNQELVAWCIRAQDGFLAALQVKDSHQRRGFGAVVVKEYSRRVALLDYDVIAEVYPGNKASSGLFRKLGFKVIDQCRWLATVPSQGDFTWPDGE</sequence>
<accession>B4G992</accession>
<dbReference type="PROSITE" id="PS51186">
    <property type="entry name" value="GNAT"/>
    <property type="match status" value="1"/>
</dbReference>
<dbReference type="Gene3D" id="3.40.630.30">
    <property type="match status" value="2"/>
</dbReference>
<protein>
    <submittedName>
        <fullName evidence="2">GL18696</fullName>
    </submittedName>
</protein>
<dbReference type="InterPro" id="IPR013653">
    <property type="entry name" value="GCN5-like_dom"/>
</dbReference>
<dbReference type="InterPro" id="IPR053225">
    <property type="entry name" value="Acyl-CoA_N-acyltransferase"/>
</dbReference>
<evidence type="ECO:0000259" key="1">
    <source>
        <dbReference type="PROSITE" id="PS51186"/>
    </source>
</evidence>
<gene>
    <name evidence="2" type="primary">Dper\GL18696</name>
    <name evidence="2" type="ORF">Dper_GL18696</name>
</gene>
<feature type="domain" description="N-acetyltransferase" evidence="1">
    <location>
        <begin position="133"/>
        <end position="281"/>
    </location>
</feature>
<reference evidence="2 3" key="1">
    <citation type="journal article" date="2007" name="Nature">
        <title>Evolution of genes and genomes on the Drosophila phylogeny.</title>
        <authorList>
            <consortium name="Drosophila 12 Genomes Consortium"/>
            <person name="Clark A.G."/>
            <person name="Eisen M.B."/>
            <person name="Smith D.R."/>
            <person name="Bergman C.M."/>
            <person name="Oliver B."/>
            <person name="Markow T.A."/>
            <person name="Kaufman T.C."/>
            <person name="Kellis M."/>
            <person name="Gelbart W."/>
            <person name="Iyer V.N."/>
            <person name="Pollard D.A."/>
            <person name="Sackton T.B."/>
            <person name="Larracuente A.M."/>
            <person name="Singh N.D."/>
            <person name="Abad J.P."/>
            <person name="Abt D.N."/>
            <person name="Adryan B."/>
            <person name="Aguade M."/>
            <person name="Akashi H."/>
            <person name="Anderson W.W."/>
            <person name="Aquadro C.F."/>
            <person name="Ardell D.H."/>
            <person name="Arguello R."/>
            <person name="Artieri C.G."/>
            <person name="Barbash D.A."/>
            <person name="Barker D."/>
            <person name="Barsanti P."/>
            <person name="Batterham P."/>
            <person name="Batzoglou S."/>
            <person name="Begun D."/>
            <person name="Bhutkar A."/>
            <person name="Blanco E."/>
            <person name="Bosak S.A."/>
            <person name="Bradley R.K."/>
            <person name="Brand A.D."/>
            <person name="Brent M.R."/>
            <person name="Brooks A.N."/>
            <person name="Brown R.H."/>
            <person name="Butlin R.K."/>
            <person name="Caggese C."/>
            <person name="Calvi B.R."/>
            <person name="Bernardo de Carvalho A."/>
            <person name="Caspi A."/>
            <person name="Castrezana S."/>
            <person name="Celniker S.E."/>
            <person name="Chang J.L."/>
            <person name="Chapple C."/>
            <person name="Chatterji S."/>
            <person name="Chinwalla A."/>
            <person name="Civetta A."/>
            <person name="Clifton S.W."/>
            <person name="Comeron J.M."/>
            <person name="Costello J.C."/>
            <person name="Coyne J.A."/>
            <person name="Daub J."/>
            <person name="David R.G."/>
            <person name="Delcher A.L."/>
            <person name="Delehaunty K."/>
            <person name="Do C.B."/>
            <person name="Ebling H."/>
            <person name="Edwards K."/>
            <person name="Eickbush T."/>
            <person name="Evans J.D."/>
            <person name="Filipski A."/>
            <person name="Findeiss S."/>
            <person name="Freyhult E."/>
            <person name="Fulton L."/>
            <person name="Fulton R."/>
            <person name="Garcia A.C."/>
            <person name="Gardiner A."/>
            <person name="Garfield D.A."/>
            <person name="Garvin B.E."/>
            <person name="Gibson G."/>
            <person name="Gilbert D."/>
            <person name="Gnerre S."/>
            <person name="Godfrey J."/>
            <person name="Good R."/>
            <person name="Gotea V."/>
            <person name="Gravely B."/>
            <person name="Greenberg A.J."/>
            <person name="Griffiths-Jones S."/>
            <person name="Gross S."/>
            <person name="Guigo R."/>
            <person name="Gustafson E.A."/>
            <person name="Haerty W."/>
            <person name="Hahn M.W."/>
            <person name="Halligan D.L."/>
            <person name="Halpern A.L."/>
            <person name="Halter G.M."/>
            <person name="Han M.V."/>
            <person name="Heger A."/>
            <person name="Hillier L."/>
            <person name="Hinrichs A.S."/>
            <person name="Holmes I."/>
            <person name="Hoskins R.A."/>
            <person name="Hubisz M.J."/>
            <person name="Hultmark D."/>
            <person name="Huntley M.A."/>
            <person name="Jaffe D.B."/>
            <person name="Jagadeeshan S."/>
            <person name="Jeck W.R."/>
            <person name="Johnson J."/>
            <person name="Jones C.D."/>
            <person name="Jordan W.C."/>
            <person name="Karpen G.H."/>
            <person name="Kataoka E."/>
            <person name="Keightley P.D."/>
            <person name="Kheradpour P."/>
            <person name="Kirkness E.F."/>
            <person name="Koerich L.B."/>
            <person name="Kristiansen K."/>
            <person name="Kudrna D."/>
            <person name="Kulathinal R.J."/>
            <person name="Kumar S."/>
            <person name="Kwok R."/>
            <person name="Lander E."/>
            <person name="Langley C.H."/>
            <person name="Lapoint R."/>
            <person name="Lazzaro B.P."/>
            <person name="Lee S.J."/>
            <person name="Levesque L."/>
            <person name="Li R."/>
            <person name="Lin C.F."/>
            <person name="Lin M.F."/>
            <person name="Lindblad-Toh K."/>
            <person name="Llopart A."/>
            <person name="Long M."/>
            <person name="Low L."/>
            <person name="Lozovsky E."/>
            <person name="Lu J."/>
            <person name="Luo M."/>
            <person name="Machado C.A."/>
            <person name="Makalowski W."/>
            <person name="Marzo M."/>
            <person name="Matsuda M."/>
            <person name="Matzkin L."/>
            <person name="McAllister B."/>
            <person name="McBride C.S."/>
            <person name="McKernan B."/>
            <person name="McKernan K."/>
            <person name="Mendez-Lago M."/>
            <person name="Minx P."/>
            <person name="Mollenhauer M.U."/>
            <person name="Montooth K."/>
            <person name="Mount S.M."/>
            <person name="Mu X."/>
            <person name="Myers E."/>
            <person name="Negre B."/>
            <person name="Newfeld S."/>
            <person name="Nielsen R."/>
            <person name="Noor M.A."/>
            <person name="O'Grady P."/>
            <person name="Pachter L."/>
            <person name="Papaceit M."/>
            <person name="Parisi M.J."/>
            <person name="Parisi M."/>
            <person name="Parts L."/>
            <person name="Pedersen J.S."/>
            <person name="Pesole G."/>
            <person name="Phillippy A.M."/>
            <person name="Ponting C.P."/>
            <person name="Pop M."/>
            <person name="Porcelli D."/>
            <person name="Powell J.R."/>
            <person name="Prohaska S."/>
            <person name="Pruitt K."/>
            <person name="Puig M."/>
            <person name="Quesneville H."/>
            <person name="Ram K.R."/>
            <person name="Rand D."/>
            <person name="Rasmussen M.D."/>
            <person name="Reed L.K."/>
            <person name="Reenan R."/>
            <person name="Reily A."/>
            <person name="Remington K.A."/>
            <person name="Rieger T.T."/>
            <person name="Ritchie M.G."/>
            <person name="Robin C."/>
            <person name="Rogers Y.H."/>
            <person name="Rohde C."/>
            <person name="Rozas J."/>
            <person name="Rubenfield M.J."/>
            <person name="Ruiz A."/>
            <person name="Russo S."/>
            <person name="Salzberg S.L."/>
            <person name="Sanchez-Gracia A."/>
            <person name="Saranga D.J."/>
            <person name="Sato H."/>
            <person name="Schaeffer S.W."/>
            <person name="Schatz M.C."/>
            <person name="Schlenke T."/>
            <person name="Schwartz R."/>
            <person name="Segarra C."/>
            <person name="Singh R.S."/>
            <person name="Sirot L."/>
            <person name="Sirota M."/>
            <person name="Sisneros N.B."/>
            <person name="Smith C.D."/>
            <person name="Smith T.F."/>
            <person name="Spieth J."/>
            <person name="Stage D.E."/>
            <person name="Stark A."/>
            <person name="Stephan W."/>
            <person name="Strausberg R.L."/>
            <person name="Strempel S."/>
            <person name="Sturgill D."/>
            <person name="Sutton G."/>
            <person name="Sutton G.G."/>
            <person name="Tao W."/>
            <person name="Teichmann S."/>
            <person name="Tobari Y.N."/>
            <person name="Tomimura Y."/>
            <person name="Tsolas J.M."/>
            <person name="Valente V.L."/>
            <person name="Venter E."/>
            <person name="Venter J.C."/>
            <person name="Vicario S."/>
            <person name="Vieira F.G."/>
            <person name="Vilella A.J."/>
            <person name="Villasante A."/>
            <person name="Walenz B."/>
            <person name="Wang J."/>
            <person name="Wasserman M."/>
            <person name="Watts T."/>
            <person name="Wilson D."/>
            <person name="Wilson R.K."/>
            <person name="Wing R.A."/>
            <person name="Wolfner M.F."/>
            <person name="Wong A."/>
            <person name="Wong G.K."/>
            <person name="Wu C.I."/>
            <person name="Wu G."/>
            <person name="Yamamoto D."/>
            <person name="Yang H.P."/>
            <person name="Yang S.P."/>
            <person name="Yorke J.A."/>
            <person name="Yoshida K."/>
            <person name="Zdobnov E."/>
            <person name="Zhang P."/>
            <person name="Zhang Y."/>
            <person name="Zimin A.V."/>
            <person name="Baldwin J."/>
            <person name="Abdouelleil A."/>
            <person name="Abdulkadir J."/>
            <person name="Abebe A."/>
            <person name="Abera B."/>
            <person name="Abreu J."/>
            <person name="Acer S.C."/>
            <person name="Aftuck L."/>
            <person name="Alexander A."/>
            <person name="An P."/>
            <person name="Anderson E."/>
            <person name="Anderson S."/>
            <person name="Arachi H."/>
            <person name="Azer M."/>
            <person name="Bachantsang P."/>
            <person name="Barry A."/>
            <person name="Bayul T."/>
            <person name="Berlin A."/>
            <person name="Bessette D."/>
            <person name="Bloom T."/>
            <person name="Blye J."/>
            <person name="Boguslavskiy L."/>
            <person name="Bonnet C."/>
            <person name="Boukhgalter B."/>
            <person name="Bourzgui I."/>
            <person name="Brown A."/>
            <person name="Cahill P."/>
            <person name="Channer S."/>
            <person name="Cheshatsang Y."/>
            <person name="Chuda L."/>
            <person name="Citroen M."/>
            <person name="Collymore A."/>
            <person name="Cooke P."/>
            <person name="Costello M."/>
            <person name="D'Aco K."/>
            <person name="Daza R."/>
            <person name="De Haan G."/>
            <person name="DeGray S."/>
            <person name="DeMaso C."/>
            <person name="Dhargay N."/>
            <person name="Dooley K."/>
            <person name="Dooley E."/>
            <person name="Doricent M."/>
            <person name="Dorje P."/>
            <person name="Dorjee K."/>
            <person name="Dupes A."/>
            <person name="Elong R."/>
            <person name="Falk J."/>
            <person name="Farina A."/>
            <person name="Faro S."/>
            <person name="Ferguson D."/>
            <person name="Fisher S."/>
            <person name="Foley C.D."/>
            <person name="Franke A."/>
            <person name="Friedrich D."/>
            <person name="Gadbois L."/>
            <person name="Gearin G."/>
            <person name="Gearin C.R."/>
            <person name="Giannoukos G."/>
            <person name="Goode T."/>
            <person name="Graham J."/>
            <person name="Grandbois E."/>
            <person name="Grewal S."/>
            <person name="Gyaltsen K."/>
            <person name="Hafez N."/>
            <person name="Hagos B."/>
            <person name="Hall J."/>
            <person name="Henson C."/>
            <person name="Hollinger A."/>
            <person name="Honan T."/>
            <person name="Huard M.D."/>
            <person name="Hughes L."/>
            <person name="Hurhula B."/>
            <person name="Husby M.E."/>
            <person name="Kamat A."/>
            <person name="Kanga B."/>
            <person name="Kashin S."/>
            <person name="Khazanovich D."/>
            <person name="Kisner P."/>
            <person name="Lance K."/>
            <person name="Lara M."/>
            <person name="Lee W."/>
            <person name="Lennon N."/>
            <person name="Letendre F."/>
            <person name="LeVine R."/>
            <person name="Lipovsky A."/>
            <person name="Liu X."/>
            <person name="Liu J."/>
            <person name="Liu S."/>
            <person name="Lokyitsang T."/>
            <person name="Lokyitsang Y."/>
            <person name="Lubonja R."/>
            <person name="Lui A."/>
            <person name="MacDonald P."/>
            <person name="Magnisalis V."/>
            <person name="Maru K."/>
            <person name="Matthews C."/>
            <person name="McCusker W."/>
            <person name="McDonough S."/>
            <person name="Mehta T."/>
            <person name="Meldrim J."/>
            <person name="Meneus L."/>
            <person name="Mihai O."/>
            <person name="Mihalev A."/>
            <person name="Mihova T."/>
            <person name="Mittelman R."/>
            <person name="Mlenga V."/>
            <person name="Montmayeur A."/>
            <person name="Mulrain L."/>
            <person name="Navidi A."/>
            <person name="Naylor J."/>
            <person name="Negash T."/>
            <person name="Nguyen T."/>
            <person name="Nguyen N."/>
            <person name="Nicol R."/>
            <person name="Norbu C."/>
            <person name="Norbu N."/>
            <person name="Novod N."/>
            <person name="O'Neill B."/>
            <person name="Osman S."/>
            <person name="Markiewicz E."/>
            <person name="Oyono O.L."/>
            <person name="Patti C."/>
            <person name="Phunkhang P."/>
            <person name="Pierre F."/>
            <person name="Priest M."/>
            <person name="Raghuraman S."/>
            <person name="Rege F."/>
            <person name="Reyes R."/>
            <person name="Rise C."/>
            <person name="Rogov P."/>
            <person name="Ross K."/>
            <person name="Ryan E."/>
            <person name="Settipalli S."/>
            <person name="Shea T."/>
            <person name="Sherpa N."/>
            <person name="Shi L."/>
            <person name="Shih D."/>
            <person name="Sparrow T."/>
            <person name="Spaulding J."/>
            <person name="Stalker J."/>
            <person name="Stange-Thomann N."/>
            <person name="Stavropoulos S."/>
            <person name="Stone C."/>
            <person name="Strader C."/>
            <person name="Tesfaye S."/>
            <person name="Thomson T."/>
            <person name="Thoulutsang Y."/>
            <person name="Thoulutsang D."/>
            <person name="Topham K."/>
            <person name="Topping I."/>
            <person name="Tsamla T."/>
            <person name="Vassiliev H."/>
            <person name="Vo A."/>
            <person name="Wangchuk T."/>
            <person name="Wangdi T."/>
            <person name="Weiand M."/>
            <person name="Wilkinson J."/>
            <person name="Wilson A."/>
            <person name="Yadav S."/>
            <person name="Young G."/>
            <person name="Yu Q."/>
            <person name="Zembek L."/>
            <person name="Zhong D."/>
            <person name="Zimmer A."/>
            <person name="Zwirko Z."/>
            <person name="Jaffe D.B."/>
            <person name="Alvarez P."/>
            <person name="Brockman W."/>
            <person name="Butler J."/>
            <person name="Chin C."/>
            <person name="Gnerre S."/>
            <person name="Grabherr M."/>
            <person name="Kleber M."/>
            <person name="Mauceli E."/>
            <person name="MacCallum I."/>
        </authorList>
    </citation>
    <scope>NUCLEOTIDE SEQUENCE [LARGE SCALE GENOMIC DNA]</scope>
    <source>
        <strain evidence="3">MSH-3 / Tucson 14011-0111.49</strain>
    </source>
</reference>
<dbReference type="eggNOG" id="ENOG502RFRQ">
    <property type="taxonomic scope" value="Eukaryota"/>
</dbReference>
<dbReference type="OMA" id="HELVAWC"/>
<dbReference type="SUPFAM" id="SSF55729">
    <property type="entry name" value="Acyl-CoA N-acyltransferases (Nat)"/>
    <property type="match status" value="1"/>
</dbReference>
<organism evidence="3">
    <name type="scientific">Drosophila persimilis</name>
    <name type="common">Fruit fly</name>
    <dbReference type="NCBI Taxonomy" id="7234"/>
    <lineage>
        <taxon>Eukaryota</taxon>
        <taxon>Metazoa</taxon>
        <taxon>Ecdysozoa</taxon>
        <taxon>Arthropoda</taxon>
        <taxon>Hexapoda</taxon>
        <taxon>Insecta</taxon>
        <taxon>Pterygota</taxon>
        <taxon>Neoptera</taxon>
        <taxon>Endopterygota</taxon>
        <taxon>Diptera</taxon>
        <taxon>Brachycera</taxon>
        <taxon>Muscomorpha</taxon>
        <taxon>Ephydroidea</taxon>
        <taxon>Drosophilidae</taxon>
        <taxon>Drosophila</taxon>
        <taxon>Sophophora</taxon>
    </lineage>
</organism>
<dbReference type="PANTHER" id="PTHR20958">
    <property type="entry name" value="GLYCINE N-ACYLTRANSFERASE-LIKE PROTEIN"/>
    <property type="match status" value="1"/>
</dbReference>
<dbReference type="GO" id="GO:0016747">
    <property type="term" value="F:acyltransferase activity, transferring groups other than amino-acyl groups"/>
    <property type="evidence" value="ECO:0007669"/>
    <property type="project" value="InterPro"/>
</dbReference>
<dbReference type="Pfam" id="PF08445">
    <property type="entry name" value="FR47"/>
    <property type="match status" value="1"/>
</dbReference>
<name>B4G992_DROPE</name>
<dbReference type="InterPro" id="IPR016181">
    <property type="entry name" value="Acyl_CoA_acyltransferase"/>
</dbReference>
<evidence type="ECO:0000313" key="3">
    <source>
        <dbReference type="Proteomes" id="UP000008744"/>
    </source>
</evidence>
<dbReference type="PANTHER" id="PTHR20958:SF10">
    <property type="entry name" value="GH05617P-RELATED"/>
    <property type="match status" value="1"/>
</dbReference>
<proteinExistence type="predicted"/>
<dbReference type="Proteomes" id="UP000008744">
    <property type="component" value="Unassembled WGS sequence"/>
</dbReference>
<dbReference type="AlphaFoldDB" id="B4G992"/>
<dbReference type="InterPro" id="IPR000182">
    <property type="entry name" value="GNAT_dom"/>
</dbReference>
<dbReference type="SMR" id="B4G992"/>
<dbReference type="HOGENOM" id="CLU_058697_0_1_1"/>
<dbReference type="EMBL" id="CH479180">
    <property type="protein sequence ID" value="EDW28922.1"/>
    <property type="molecule type" value="Genomic_DNA"/>
</dbReference>
<dbReference type="OrthoDB" id="61870at2759"/>
<dbReference type="PhylomeDB" id="B4G992"/>
<evidence type="ECO:0000313" key="2">
    <source>
        <dbReference type="EMBL" id="EDW28922.1"/>
    </source>
</evidence>